<dbReference type="Proteomes" id="UP000325218">
    <property type="component" value="Unassembled WGS sequence"/>
</dbReference>
<evidence type="ECO:0000313" key="1">
    <source>
        <dbReference type="EMBL" id="TYA10707.1"/>
    </source>
</evidence>
<protein>
    <submittedName>
        <fullName evidence="1">Uncharacterized protein</fullName>
    </submittedName>
</protein>
<dbReference type="OrthoDB" id="2049249at2"/>
<reference evidence="1 2" key="1">
    <citation type="submission" date="2019-08" db="EMBL/GenBank/DDBJ databases">
        <title>Genome sequencing of Paenibacillus faecis DSM 23593(T).</title>
        <authorList>
            <person name="Kook J.-K."/>
            <person name="Park S.-N."/>
            <person name="Lim Y.K."/>
        </authorList>
    </citation>
    <scope>NUCLEOTIDE SEQUENCE [LARGE SCALE GENOMIC DNA]</scope>
    <source>
        <strain evidence="1 2">DSM 23593</strain>
    </source>
</reference>
<dbReference type="RefSeq" id="WP_148456622.1">
    <property type="nucleotide sequence ID" value="NZ_VSDO01000005.1"/>
</dbReference>
<dbReference type="AlphaFoldDB" id="A0A5D0CPQ2"/>
<organism evidence="1 2">
    <name type="scientific">Paenibacillus faecis</name>
    <dbReference type="NCBI Taxonomy" id="862114"/>
    <lineage>
        <taxon>Bacteria</taxon>
        <taxon>Bacillati</taxon>
        <taxon>Bacillota</taxon>
        <taxon>Bacilli</taxon>
        <taxon>Bacillales</taxon>
        <taxon>Paenibacillaceae</taxon>
        <taxon>Paenibacillus</taxon>
    </lineage>
</organism>
<comment type="caution">
    <text evidence="1">The sequence shown here is derived from an EMBL/GenBank/DDBJ whole genome shotgun (WGS) entry which is preliminary data.</text>
</comment>
<name>A0A5D0CPQ2_9BACL</name>
<dbReference type="EMBL" id="VSDO01000005">
    <property type="protein sequence ID" value="TYA10707.1"/>
    <property type="molecule type" value="Genomic_DNA"/>
</dbReference>
<proteinExistence type="predicted"/>
<evidence type="ECO:0000313" key="2">
    <source>
        <dbReference type="Proteomes" id="UP000325218"/>
    </source>
</evidence>
<sequence length="229" mass="25916">MKPIVLNSRLNKQQLWSGCLLASIAHAIMVAHYPEFSYEHSWDGDNYSVVDDSGGRGTITFKENYCVGAFRSEQDTRPDMPTALDFFAGAPREVVELAKTETLEYLLDQREDGTISPSITTAFWGDHETMTSVDHIVGLVQYGGYLLDRQLMEPETAIESWRDYYDMTAEQVNLLKSIYERKISNPHGSIVLSRGELEVIGAESPEGWRESRTSFEEMGIDWEDDSLGK</sequence>
<gene>
    <name evidence="1" type="ORF">FRY98_23235</name>
</gene>
<keyword evidence="2" id="KW-1185">Reference proteome</keyword>
<accession>A0A5D0CPQ2</accession>